<sequence length="242" mass="26396">MLPWLYAALSLVVASGVRWLLHPIVGPIMPGTAFCIAAALIGYYFGIAPACVVMLLGLGIADYLFVPPYGQFDVLDQSDLALIISYPVVTILVTCLIERLRRAQFQAELLGQVAQSRYEMLLRLDNERAIAIRGNDETHRLLRHLPHYHHDIVLIKALDRKHSAVLGDNGDGAGIPAAVAPGFLYEKVATEDLRRLAAIMHAGTYRVRLALAGGAEKAVDCACERFNTHVGDFIVCRVGGPV</sequence>
<name>A0A242MI97_CABSO</name>
<dbReference type="Gene3D" id="1.20.120.620">
    <property type="entry name" value="Backbone structure of the membrane domain of e. Coli histidine kinase receptor kdpd"/>
    <property type="match status" value="1"/>
</dbReference>
<reference evidence="13 14" key="1">
    <citation type="submission" date="2017-03" db="EMBL/GenBank/DDBJ databases">
        <title>Genome analysis of strain PAMC 26510.</title>
        <authorList>
            <person name="Oh H.-M."/>
            <person name="Yang J.-A."/>
        </authorList>
    </citation>
    <scope>NUCLEOTIDE SEQUENCE [LARGE SCALE GENOMIC DNA]</scope>
    <source>
        <strain evidence="13 14">PAMC 26510</strain>
    </source>
</reference>
<evidence type="ECO:0000256" key="4">
    <source>
        <dbReference type="ARBA" id="ARBA00022692"/>
    </source>
</evidence>
<keyword evidence="8 11" id="KW-1133">Transmembrane helix</keyword>
<evidence type="ECO:0000256" key="1">
    <source>
        <dbReference type="ARBA" id="ARBA00004141"/>
    </source>
</evidence>
<dbReference type="InterPro" id="IPR038318">
    <property type="entry name" value="KdpD_sf"/>
</dbReference>
<evidence type="ECO:0000259" key="12">
    <source>
        <dbReference type="Pfam" id="PF13493"/>
    </source>
</evidence>
<accession>A0A242MI97</accession>
<dbReference type="GO" id="GO:0005524">
    <property type="term" value="F:ATP binding"/>
    <property type="evidence" value="ECO:0007669"/>
    <property type="project" value="UniProtKB-KW"/>
</dbReference>
<feature type="domain" description="Sensor protein KdpD transmembrane" evidence="12">
    <location>
        <begin position="4"/>
        <end position="107"/>
    </location>
</feature>
<keyword evidence="2" id="KW-0597">Phosphoprotein</keyword>
<feature type="transmembrane region" description="Helical" evidence="11">
    <location>
        <begin position="80"/>
        <end position="97"/>
    </location>
</feature>
<dbReference type="InterPro" id="IPR025201">
    <property type="entry name" value="KdpD_TM"/>
</dbReference>
<evidence type="ECO:0000313" key="14">
    <source>
        <dbReference type="Proteomes" id="UP000194546"/>
    </source>
</evidence>
<dbReference type="AlphaFoldDB" id="A0A242MI97"/>
<evidence type="ECO:0000313" key="13">
    <source>
        <dbReference type="EMBL" id="OTP71027.1"/>
    </source>
</evidence>
<keyword evidence="7" id="KW-0067">ATP-binding</keyword>
<gene>
    <name evidence="13" type="ORF">PAMC26510_23770</name>
</gene>
<keyword evidence="3" id="KW-0808">Transferase</keyword>
<dbReference type="GO" id="GO:0016301">
    <property type="term" value="F:kinase activity"/>
    <property type="evidence" value="ECO:0007669"/>
    <property type="project" value="UniProtKB-KW"/>
</dbReference>
<keyword evidence="6" id="KW-0418">Kinase</keyword>
<evidence type="ECO:0000256" key="7">
    <source>
        <dbReference type="ARBA" id="ARBA00022840"/>
    </source>
</evidence>
<evidence type="ECO:0000256" key="10">
    <source>
        <dbReference type="ARBA" id="ARBA00023136"/>
    </source>
</evidence>
<feature type="transmembrane region" description="Helical" evidence="11">
    <location>
        <begin position="33"/>
        <end position="60"/>
    </location>
</feature>
<keyword evidence="5" id="KW-0547">Nucleotide-binding</keyword>
<evidence type="ECO:0000256" key="3">
    <source>
        <dbReference type="ARBA" id="ARBA00022679"/>
    </source>
</evidence>
<comment type="caution">
    <text evidence="13">The sequence shown here is derived from an EMBL/GenBank/DDBJ whole genome shotgun (WGS) entry which is preliminary data.</text>
</comment>
<comment type="subcellular location">
    <subcellularLocation>
        <location evidence="1">Membrane</location>
        <topology evidence="1">Multi-pass membrane protein</topology>
    </subcellularLocation>
</comment>
<evidence type="ECO:0000256" key="11">
    <source>
        <dbReference type="SAM" id="Phobius"/>
    </source>
</evidence>
<dbReference type="Proteomes" id="UP000194546">
    <property type="component" value="Unassembled WGS sequence"/>
</dbReference>
<dbReference type="EMBL" id="NBTY01000129">
    <property type="protein sequence ID" value="OTP71027.1"/>
    <property type="molecule type" value="Genomic_DNA"/>
</dbReference>
<dbReference type="GO" id="GO:0016020">
    <property type="term" value="C:membrane"/>
    <property type="evidence" value="ECO:0007669"/>
    <property type="project" value="UniProtKB-SubCell"/>
</dbReference>
<dbReference type="Pfam" id="PF13493">
    <property type="entry name" value="DUF4118"/>
    <property type="match status" value="1"/>
</dbReference>
<keyword evidence="9" id="KW-0902">Two-component regulatory system</keyword>
<dbReference type="GO" id="GO:0000160">
    <property type="term" value="P:phosphorelay signal transduction system"/>
    <property type="evidence" value="ECO:0007669"/>
    <property type="project" value="UniProtKB-KW"/>
</dbReference>
<feature type="transmembrane region" description="Helical" evidence="11">
    <location>
        <begin position="6"/>
        <end position="21"/>
    </location>
</feature>
<proteinExistence type="predicted"/>
<evidence type="ECO:0000256" key="2">
    <source>
        <dbReference type="ARBA" id="ARBA00022553"/>
    </source>
</evidence>
<evidence type="ECO:0000256" key="9">
    <source>
        <dbReference type="ARBA" id="ARBA00023012"/>
    </source>
</evidence>
<evidence type="ECO:0000256" key="8">
    <source>
        <dbReference type="ARBA" id="ARBA00022989"/>
    </source>
</evidence>
<keyword evidence="10 11" id="KW-0472">Membrane</keyword>
<keyword evidence="4 11" id="KW-0812">Transmembrane</keyword>
<protein>
    <recommendedName>
        <fullName evidence="12">Sensor protein KdpD transmembrane domain-containing protein</fullName>
    </recommendedName>
</protein>
<organism evidence="13 14">
    <name type="scientific">Caballeronia sordidicola</name>
    <name type="common">Burkholderia sordidicola</name>
    <dbReference type="NCBI Taxonomy" id="196367"/>
    <lineage>
        <taxon>Bacteria</taxon>
        <taxon>Pseudomonadati</taxon>
        <taxon>Pseudomonadota</taxon>
        <taxon>Betaproteobacteria</taxon>
        <taxon>Burkholderiales</taxon>
        <taxon>Burkholderiaceae</taxon>
        <taxon>Caballeronia</taxon>
    </lineage>
</organism>
<evidence type="ECO:0000256" key="5">
    <source>
        <dbReference type="ARBA" id="ARBA00022741"/>
    </source>
</evidence>
<evidence type="ECO:0000256" key="6">
    <source>
        <dbReference type="ARBA" id="ARBA00022777"/>
    </source>
</evidence>